<evidence type="ECO:0000313" key="3">
    <source>
        <dbReference type="EMBL" id="TXL68191.1"/>
    </source>
</evidence>
<evidence type="ECO:0000256" key="2">
    <source>
        <dbReference type="SAM" id="MobiDB-lite"/>
    </source>
</evidence>
<dbReference type="SUPFAM" id="SSF89796">
    <property type="entry name" value="CoA-transferase family III (CaiB/BaiF)"/>
    <property type="match status" value="1"/>
</dbReference>
<dbReference type="PANTHER" id="PTHR48207">
    <property type="entry name" value="SUCCINATE--HYDROXYMETHYLGLUTARATE COA-TRANSFERASE"/>
    <property type="match status" value="1"/>
</dbReference>
<dbReference type="InterPro" id="IPR050483">
    <property type="entry name" value="CoA-transferase_III_domain"/>
</dbReference>
<dbReference type="Gene3D" id="3.40.50.10540">
    <property type="entry name" value="Crotonobetainyl-coa:carnitine coa-transferase, domain 1"/>
    <property type="match status" value="1"/>
</dbReference>
<name>A0A5C8P3H0_9BURK</name>
<evidence type="ECO:0000256" key="1">
    <source>
        <dbReference type="ARBA" id="ARBA00022679"/>
    </source>
</evidence>
<sequence>MSPNPDRPLAPPAGRPAAPSTDRPAPALAGVRVLDLGSVVFGPYCTQTLADYGADVIKIESPEGDSTRFTGPAHERGRSAIFLGVNRNKRSVVLDLKRPEAREALLALVDSADVFIHSVRPQKLAKLGLDADTLRARNPRLVYVGLHGFGDGGPYSGQPAYDDIIQGMSGIADLMQRQSGTPAYFPTIAADKTCGQVAAHAVLAALFQRERTGRGQVVEVPMFETMASFVLAEHLYAHHLGGEEIGYPRVLAPWRKPYRTADGFVCMMPYTNAHWRAFFEHTGHSELAADPRFTDIAARTRNIAELYRLTGEIVAARDTAHWLDLCVRLEIPAARMNRLEDLEHDPHLHAVGLFQDLEDETGRAYRFTRNPVRLSDSKVPPVLPPRLGEHTREVLAEAGLTADAIERLLANPKAA</sequence>
<dbReference type="InterPro" id="IPR044855">
    <property type="entry name" value="CoA-Trfase_III_dom3_sf"/>
</dbReference>
<feature type="region of interest" description="Disordered" evidence="2">
    <location>
        <begin position="1"/>
        <end position="24"/>
    </location>
</feature>
<dbReference type="GO" id="GO:0008410">
    <property type="term" value="F:CoA-transferase activity"/>
    <property type="evidence" value="ECO:0007669"/>
    <property type="project" value="TreeGrafter"/>
</dbReference>
<dbReference type="RefSeq" id="WP_147702332.1">
    <property type="nucleotide sequence ID" value="NZ_VDUY01000001.1"/>
</dbReference>
<dbReference type="AlphaFoldDB" id="A0A5C8P3H0"/>
<comment type="caution">
    <text evidence="3">The sequence shown here is derived from an EMBL/GenBank/DDBJ whole genome shotgun (WGS) entry which is preliminary data.</text>
</comment>
<protein>
    <submittedName>
        <fullName evidence="3">CoA transferase</fullName>
    </submittedName>
</protein>
<feature type="compositionally biased region" description="Pro residues" evidence="2">
    <location>
        <begin position="1"/>
        <end position="14"/>
    </location>
</feature>
<proteinExistence type="predicted"/>
<organism evidence="3 4">
    <name type="scientific">Zeimonas arvi</name>
    <dbReference type="NCBI Taxonomy" id="2498847"/>
    <lineage>
        <taxon>Bacteria</taxon>
        <taxon>Pseudomonadati</taxon>
        <taxon>Pseudomonadota</taxon>
        <taxon>Betaproteobacteria</taxon>
        <taxon>Burkholderiales</taxon>
        <taxon>Burkholderiaceae</taxon>
        <taxon>Zeimonas</taxon>
    </lineage>
</organism>
<keyword evidence="1 3" id="KW-0808">Transferase</keyword>
<keyword evidence="4" id="KW-1185">Reference proteome</keyword>
<evidence type="ECO:0000313" key="4">
    <source>
        <dbReference type="Proteomes" id="UP000321548"/>
    </source>
</evidence>
<gene>
    <name evidence="3" type="ORF">FHP08_00375</name>
</gene>
<dbReference type="InterPro" id="IPR023606">
    <property type="entry name" value="CoA-Trfase_III_dom_1_sf"/>
</dbReference>
<dbReference type="Gene3D" id="3.30.1540.10">
    <property type="entry name" value="formyl-coa transferase, domain 3"/>
    <property type="match status" value="1"/>
</dbReference>
<dbReference type="PANTHER" id="PTHR48207:SF4">
    <property type="entry name" value="BLL6097 PROTEIN"/>
    <property type="match status" value="1"/>
</dbReference>
<dbReference type="Pfam" id="PF02515">
    <property type="entry name" value="CoA_transf_3"/>
    <property type="match status" value="1"/>
</dbReference>
<dbReference type="EMBL" id="VDUY01000001">
    <property type="protein sequence ID" value="TXL68191.1"/>
    <property type="molecule type" value="Genomic_DNA"/>
</dbReference>
<dbReference type="InterPro" id="IPR003673">
    <property type="entry name" value="CoA-Trfase_fam_III"/>
</dbReference>
<dbReference type="Proteomes" id="UP000321548">
    <property type="component" value="Unassembled WGS sequence"/>
</dbReference>
<reference evidence="3 4" key="1">
    <citation type="submission" date="2019-06" db="EMBL/GenBank/DDBJ databases">
        <title>Quisquiliibacterium sp. nov., isolated from a maize field.</title>
        <authorList>
            <person name="Lin S.-Y."/>
            <person name="Tsai C.-F."/>
            <person name="Young C.-C."/>
        </authorList>
    </citation>
    <scope>NUCLEOTIDE SEQUENCE [LARGE SCALE GENOMIC DNA]</scope>
    <source>
        <strain evidence="3 4">CC-CFT501</strain>
    </source>
</reference>
<dbReference type="OrthoDB" id="5294844at2"/>
<accession>A0A5C8P3H0</accession>